<dbReference type="PANTHER" id="PTHR30405:SF21">
    <property type="entry name" value="TRANSPOSASE-RELATED"/>
    <property type="match status" value="1"/>
</dbReference>
<dbReference type="NCBIfam" id="TIGR01766">
    <property type="entry name" value="IS200/IS605 family accessory protein TnpB-like domain"/>
    <property type="match status" value="1"/>
</dbReference>
<evidence type="ECO:0000259" key="2">
    <source>
        <dbReference type="Pfam" id="PF07282"/>
    </source>
</evidence>
<reference key="2">
    <citation type="journal article" date="2011" name="Extremophiles">
        <title>Genomic analyses of Acidianus hospitalis W1 a host for studying crenarchaeal virus and plasmid life cycles.</title>
        <authorList>
            <person name="You X.Y."/>
            <person name="Liu C."/>
            <person name="Wang S.Y."/>
            <person name="Jiang C.Y."/>
            <person name="Shah S.A."/>
            <person name="Prangishvili D."/>
            <person name="Liu S.J."/>
            <person name="Garrett R.A."/>
        </authorList>
    </citation>
    <scope>NUCLEOTIDE SEQUENCE</scope>
    <source>
        <strain>W1</strain>
    </source>
</reference>
<name>F4B4F9_ACIHW</name>
<organism evidence="3 4">
    <name type="scientific">Acidianus hospitalis (strain W1)</name>
    <dbReference type="NCBI Taxonomy" id="933801"/>
    <lineage>
        <taxon>Archaea</taxon>
        <taxon>Thermoproteota</taxon>
        <taxon>Thermoprotei</taxon>
        <taxon>Sulfolobales</taxon>
        <taxon>Sulfolobaceae</taxon>
        <taxon>Acidianus</taxon>
    </lineage>
</organism>
<dbReference type="HOGENOM" id="CLU_726877_0_0_2"/>
<dbReference type="eggNOG" id="arCOG00679">
    <property type="taxonomic scope" value="Archaea"/>
</dbReference>
<reference evidence="3 4" key="1">
    <citation type="journal article" date="2011" name="Extremophiles">
        <title>Genomic analysis of Acidianus hospitalis W1 a host for studying crenarchaeal virus and plasmid life cycles.</title>
        <authorList>
            <person name="You X.Y."/>
            <person name="Liu C."/>
            <person name="Wang S.Y."/>
            <person name="Jiang C.Y."/>
            <person name="Shah S.A."/>
            <person name="Prangishvili D."/>
            <person name="She Q."/>
            <person name="Liu S.J."/>
            <person name="Garrett R.A."/>
        </authorList>
    </citation>
    <scope>NUCLEOTIDE SEQUENCE [LARGE SCALE GENOMIC DNA]</scope>
    <source>
        <strain evidence="3 4">W1</strain>
    </source>
</reference>
<keyword evidence="1" id="KW-0238">DNA-binding</keyword>
<dbReference type="Proteomes" id="UP000008458">
    <property type="component" value="Chromosome"/>
</dbReference>
<evidence type="ECO:0000313" key="4">
    <source>
        <dbReference type="Proteomes" id="UP000008458"/>
    </source>
</evidence>
<keyword evidence="4" id="KW-1185">Reference proteome</keyword>
<evidence type="ECO:0000256" key="1">
    <source>
        <dbReference type="ARBA" id="ARBA00023125"/>
    </source>
</evidence>
<dbReference type="OrthoDB" id="42545at2157"/>
<dbReference type="AlphaFoldDB" id="F4B4F9"/>
<sequence>MARRVKAIRATVSMKIALSEPLLALVNNYVKAIRFTLFWLKENVPNPNEKGVLSKVHEALYEKLREEYNLPSKVAQDCYREALATYKGWYNNPRRGRFPRVYKPTVWLTPRASYNVDFEAMTVRIASVGELSILGYPRNLRDYLSWRMREARLVIRNDKAFLKVVFEEPRESVEPKESIAVDINMAEIVVGKDDTHYVRIPTRLDEVHHWKSLAENLQRKYPRRWRENKRILYRVRSFHLKARRIAEDFARKVGKWVVEIARMIGVNVIKLESLKNLIKNVDKLPKEFHDKLYLMQYRRLQYWISWQARKHGMIVEFVNPSYSSVSCPKCGQKMKEVSHRWFKCSCGYENDRDVIAIMNLNGRGSLTLSTVPQMRNVRANR</sequence>
<dbReference type="PANTHER" id="PTHR30405">
    <property type="entry name" value="TRANSPOSASE"/>
    <property type="match status" value="1"/>
</dbReference>
<feature type="domain" description="Cas12f1-like TNB" evidence="2">
    <location>
        <begin position="297"/>
        <end position="360"/>
    </location>
</feature>
<accession>F4B4F9</accession>
<protein>
    <submittedName>
        <fullName evidence="3">OrfB transposable element protein, IS605</fullName>
    </submittedName>
</protein>
<dbReference type="Pfam" id="PF07282">
    <property type="entry name" value="Cas12f1-like_TNB"/>
    <property type="match status" value="1"/>
</dbReference>
<dbReference type="EMBL" id="CP002535">
    <property type="protein sequence ID" value="AEE93048.1"/>
    <property type="molecule type" value="Genomic_DNA"/>
</dbReference>
<dbReference type="InterPro" id="IPR010095">
    <property type="entry name" value="Cas12f1-like_TNB"/>
</dbReference>
<dbReference type="GeneID" id="10599595"/>
<proteinExistence type="predicted"/>
<dbReference type="STRING" id="933801.Ahos_0155"/>
<dbReference type="NCBIfam" id="NF040570">
    <property type="entry name" value="guided_TnpB"/>
    <property type="match status" value="1"/>
</dbReference>
<evidence type="ECO:0000313" key="3">
    <source>
        <dbReference type="EMBL" id="AEE93048.1"/>
    </source>
</evidence>
<gene>
    <name evidence="3" type="ordered locus">Ahos_0155</name>
</gene>
<dbReference type="RefSeq" id="WP_013774965.1">
    <property type="nucleotide sequence ID" value="NC_015518.1"/>
</dbReference>
<dbReference type="InterPro" id="IPR051399">
    <property type="entry name" value="RNA-guided_DNA_endo/Transpos"/>
</dbReference>
<dbReference type="GO" id="GO:0003677">
    <property type="term" value="F:DNA binding"/>
    <property type="evidence" value="ECO:0007669"/>
    <property type="project" value="UniProtKB-KW"/>
</dbReference>
<dbReference type="KEGG" id="aho:Ahos_0155"/>